<reference evidence="2" key="1">
    <citation type="journal article" date="2015" name="Genome Announc.">
        <title>Draft Genome Sequence of an Anaerobic Ammonium-Oxidizing Bacterium, "Candidatus Brocadia sinica".</title>
        <authorList>
            <person name="Oshiki M."/>
            <person name="Shinyako-Hata K."/>
            <person name="Satoh H."/>
            <person name="Okabe S."/>
        </authorList>
    </citation>
    <scope>NUCLEOTIDE SEQUENCE [LARGE SCALE GENOMIC DNA]</scope>
    <source>
        <strain evidence="2">JPN1</strain>
    </source>
</reference>
<comment type="caution">
    <text evidence="1">The sequence shown here is derived from an EMBL/GenBank/DDBJ whole genome shotgun (WGS) entry which is preliminary data.</text>
</comment>
<dbReference type="SUPFAM" id="SSF53474">
    <property type="entry name" value="alpha/beta-Hydrolases"/>
    <property type="match status" value="1"/>
</dbReference>
<dbReference type="Gene3D" id="3.40.50.1820">
    <property type="entry name" value="alpha/beta hydrolase"/>
    <property type="match status" value="1"/>
</dbReference>
<organism evidence="1 2">
    <name type="scientific">Candidatus Brocadia sinica JPN1</name>
    <dbReference type="NCBI Taxonomy" id="1197129"/>
    <lineage>
        <taxon>Bacteria</taxon>
        <taxon>Pseudomonadati</taxon>
        <taxon>Planctomycetota</taxon>
        <taxon>Candidatus Brocadiia</taxon>
        <taxon>Candidatus Brocadiales</taxon>
        <taxon>Candidatus Brocadiaceae</taxon>
        <taxon>Candidatus Brocadia</taxon>
    </lineage>
</organism>
<proteinExistence type="predicted"/>
<accession>A0ABQ0JUY4</accession>
<evidence type="ECO:0000313" key="1">
    <source>
        <dbReference type="EMBL" id="GAN32528.1"/>
    </source>
</evidence>
<evidence type="ECO:0000313" key="2">
    <source>
        <dbReference type="Proteomes" id="UP000032309"/>
    </source>
</evidence>
<gene>
    <name evidence="1" type="ORF">BROSI_A1043</name>
</gene>
<keyword evidence="2" id="KW-1185">Reference proteome</keyword>
<sequence>MQQNSILSDLSLYNKEFTLGNGNTACLLIHGFGCGPIQMREIAERLCKWGFTARGILLPGHCGNTGGLSFNSHHDWKEKVEFEYRQLKMKYRQVVIIGLVF</sequence>
<protein>
    <submittedName>
        <fullName evidence="1">Esterase/lipase</fullName>
    </submittedName>
</protein>
<dbReference type="Proteomes" id="UP000032309">
    <property type="component" value="Unassembled WGS sequence"/>
</dbReference>
<name>A0ABQ0JUY4_9BACT</name>
<dbReference type="InterPro" id="IPR029058">
    <property type="entry name" value="AB_hydrolase_fold"/>
</dbReference>
<dbReference type="RefSeq" id="WP_052562680.1">
    <property type="nucleotide sequence ID" value="NZ_BAFN01000001.1"/>
</dbReference>
<dbReference type="EMBL" id="BAFN01000001">
    <property type="protein sequence ID" value="GAN32528.1"/>
    <property type="molecule type" value="Genomic_DNA"/>
</dbReference>